<gene>
    <name evidence="2" type="ORF">WMO62_01985</name>
</gene>
<organism evidence="2 3">
    <name type="scientific">Hominiventricola aquisgranensis</name>
    <dbReference type="NCBI Taxonomy" id="3133164"/>
    <lineage>
        <taxon>Bacteria</taxon>
        <taxon>Bacillati</taxon>
        <taxon>Bacillota</taxon>
        <taxon>Clostridia</taxon>
        <taxon>Lachnospirales</taxon>
        <taxon>Lachnospiraceae</taxon>
        <taxon>Hominiventricola</taxon>
    </lineage>
</organism>
<evidence type="ECO:0000313" key="3">
    <source>
        <dbReference type="Proteomes" id="UP001470288"/>
    </source>
</evidence>
<protein>
    <submittedName>
        <fullName evidence="2">Wadjet anti-phage system protein JetA family protein</fullName>
    </submittedName>
</protein>
<proteinExistence type="predicted"/>
<comment type="caution">
    <text evidence="2">The sequence shown here is derived from an EMBL/GenBank/DDBJ whole genome shotgun (WGS) entry which is preliminary data.</text>
</comment>
<sequence>MALTKNLMSQIPKDFYRLFGNKYMDYYMTFLVAICEESSRSGSTLGLTEQECRTIINEKLTETTIDWSEERFDEEGSLLTRSNMAAVCLNYFEEWGWLRKDYDETLNSYVVSFPEYSQLYVELFQKLYKEEDSSERESVLAVYSYLFTYSSDAEKNNEILESALQTSRRLSRMLGNMREGMRGYFDELSRQRDFRGIQEVLVKEINNSDSKKYAILTTTDSFYRYKEAVKELIDQNLSENELRQQELEQRIFSMSTAEREALTGIRLQRALTRCEEASDLIVQIEREFDAVEKRYNRLIEQKTIFASRAAARIRYLLQEGDRREDKTLQLVNLLSRSDKKEEIIQDLAEKIQVTSPFRVITEKSLYTRRDSDKEAFAPAAVQKPVEEPENGLEEFVLKPLYTHREIDRFRKQHMKHGVFEADSKDIQSVEDLEKLFFVWQEATELAEGKQKIEVGEELVSQGETGFKFSRLTIEEKN</sequence>
<name>A0ABV1HYH6_9FIRM</name>
<dbReference type="Pfam" id="PF18982">
    <property type="entry name" value="JetA"/>
    <property type="match status" value="1"/>
</dbReference>
<evidence type="ECO:0000256" key="1">
    <source>
        <dbReference type="SAM" id="Coils"/>
    </source>
</evidence>
<dbReference type="InterPro" id="IPR043773">
    <property type="entry name" value="JetA"/>
</dbReference>
<keyword evidence="3" id="KW-1185">Reference proteome</keyword>
<evidence type="ECO:0000313" key="2">
    <source>
        <dbReference type="EMBL" id="MEQ2577610.1"/>
    </source>
</evidence>
<accession>A0ABV1HYH6</accession>
<dbReference type="Proteomes" id="UP001470288">
    <property type="component" value="Unassembled WGS sequence"/>
</dbReference>
<keyword evidence="1" id="KW-0175">Coiled coil</keyword>
<reference evidence="2 3" key="1">
    <citation type="submission" date="2024-03" db="EMBL/GenBank/DDBJ databases">
        <title>Human intestinal bacterial collection.</title>
        <authorList>
            <person name="Pauvert C."/>
            <person name="Hitch T.C.A."/>
            <person name="Clavel T."/>
        </authorList>
    </citation>
    <scope>NUCLEOTIDE SEQUENCE [LARGE SCALE GENOMIC DNA]</scope>
    <source>
        <strain evidence="2 3">CLA-AA-H78B</strain>
    </source>
</reference>
<feature type="coiled-coil region" evidence="1">
    <location>
        <begin position="230"/>
        <end position="301"/>
    </location>
</feature>
<dbReference type="RefSeq" id="WP_349143632.1">
    <property type="nucleotide sequence ID" value="NZ_JBBMFC010000003.1"/>
</dbReference>
<dbReference type="EMBL" id="JBBMFC010000003">
    <property type="protein sequence ID" value="MEQ2577610.1"/>
    <property type="molecule type" value="Genomic_DNA"/>
</dbReference>